<evidence type="ECO:0000256" key="8">
    <source>
        <dbReference type="ARBA" id="ARBA00022777"/>
    </source>
</evidence>
<feature type="compositionally biased region" description="Polar residues" evidence="14">
    <location>
        <begin position="477"/>
        <end position="488"/>
    </location>
</feature>
<evidence type="ECO:0000256" key="13">
    <source>
        <dbReference type="ARBA" id="ARBA00051680"/>
    </source>
</evidence>
<dbReference type="InterPro" id="IPR008266">
    <property type="entry name" value="Tyr_kinase_AS"/>
</dbReference>
<evidence type="ECO:0000256" key="5">
    <source>
        <dbReference type="ARBA" id="ARBA00022527"/>
    </source>
</evidence>
<dbReference type="InterPro" id="IPR011009">
    <property type="entry name" value="Kinase-like_dom_sf"/>
</dbReference>
<comment type="catalytic activity">
    <reaction evidence="12">
        <text>L-threonyl-[protein] + ATP = O-phospho-L-threonyl-[protein] + ADP + H(+)</text>
        <dbReference type="Rhea" id="RHEA:46608"/>
        <dbReference type="Rhea" id="RHEA-COMP:11060"/>
        <dbReference type="Rhea" id="RHEA-COMP:11605"/>
        <dbReference type="ChEBI" id="CHEBI:15378"/>
        <dbReference type="ChEBI" id="CHEBI:30013"/>
        <dbReference type="ChEBI" id="CHEBI:30616"/>
        <dbReference type="ChEBI" id="CHEBI:61977"/>
        <dbReference type="ChEBI" id="CHEBI:456216"/>
        <dbReference type="EC" id="2.7.12.1"/>
    </reaction>
</comment>
<dbReference type="Proteomes" id="UP001159428">
    <property type="component" value="Unassembled WGS sequence"/>
</dbReference>
<comment type="cofactor">
    <cofactor evidence="1">
        <name>Mn(2+)</name>
        <dbReference type="ChEBI" id="CHEBI:29035"/>
    </cofactor>
</comment>
<evidence type="ECO:0000256" key="10">
    <source>
        <dbReference type="ARBA" id="ARBA00023211"/>
    </source>
</evidence>
<dbReference type="Gene3D" id="3.30.200.20">
    <property type="entry name" value="Phosphorylase Kinase, domain 1"/>
    <property type="match status" value="1"/>
</dbReference>
<dbReference type="PROSITE" id="PS50011">
    <property type="entry name" value="PROTEIN_KINASE_DOM"/>
    <property type="match status" value="1"/>
</dbReference>
<dbReference type="PANTHER" id="PTHR46485:SF5">
    <property type="entry name" value="CENTER DIVIDER, ISOFORM A"/>
    <property type="match status" value="1"/>
</dbReference>
<feature type="compositionally biased region" description="Polar residues" evidence="14">
    <location>
        <begin position="527"/>
        <end position="540"/>
    </location>
</feature>
<sequence length="616" mass="69591">MVVPMDGSANWNGEVKSNSVDCRIIKDESEKVDRSLLDIPSSIPNSCIYRYNDFICSKIADGFYGDVYKVRHRETEEVMVLKMNKPDVEKDDCTMLDEIKLMCHLSHENVIRFLGICVDDSRVHLLCEFVNGGDLEGLLLKHSIHLEWWTRLYLARDIAEGMRYLHKNGVIHRDLTSKNCLIKERNGWRYAIVADLGLATDIKEQSIVGSPFNMAPELLRGECYDDKADVFSYGIILCEIIGRVQADPDELPRTHSFGLDVEKFQLMTGDCPHEFLQTALCCCQMSPTARPTFEETTKHLEFILGEYRRRPEFDEAINVNPPETTPSTEEICPPFKEIQRENGTAAVADCATSPESSPPAIIVSTDETSPVTIRSNEKRRHSWIAGRYKLFNTATDDLLKNTPGKLKSFFHRVLRVQTHYDPSKQKKSKESFKSRSASQLKSFNVITSDDENVPNLEQASIPNSDARRCLRRRGSEQDNSCELGSQVDSVDGEISPRSPCWESALSVTSPLSQPVPPKTAEAARSPPNVQNPTKTDTTLSKLCVKLDRPRCDSTPYFHDSSSEPKSRRSASHRDCQTNNVDHSSLVTQGDVAGKMKDKKSPLWFWKRKGSKFKDAE</sequence>
<feature type="region of interest" description="Disordered" evidence="14">
    <location>
        <begin position="467"/>
        <end position="540"/>
    </location>
</feature>
<name>A0AAU9WFV6_9CNID</name>
<evidence type="ECO:0000256" key="1">
    <source>
        <dbReference type="ARBA" id="ARBA00001936"/>
    </source>
</evidence>
<dbReference type="InterPro" id="IPR001245">
    <property type="entry name" value="Ser-Thr/Tyr_kinase_cat_dom"/>
</dbReference>
<proteinExistence type="inferred from homology"/>
<keyword evidence="5" id="KW-0723">Serine/threonine-protein kinase</keyword>
<keyword evidence="10" id="KW-0464">Manganese</keyword>
<accession>A0AAU9WFV6</accession>
<evidence type="ECO:0000256" key="14">
    <source>
        <dbReference type="SAM" id="MobiDB-lite"/>
    </source>
</evidence>
<evidence type="ECO:0000256" key="2">
    <source>
        <dbReference type="ARBA" id="ARBA00001946"/>
    </source>
</evidence>
<comment type="cofactor">
    <cofactor evidence="2">
        <name>Mg(2+)</name>
        <dbReference type="ChEBI" id="CHEBI:18420"/>
    </cofactor>
</comment>
<evidence type="ECO:0000256" key="6">
    <source>
        <dbReference type="ARBA" id="ARBA00022679"/>
    </source>
</evidence>
<dbReference type="GO" id="GO:0004674">
    <property type="term" value="F:protein serine/threonine kinase activity"/>
    <property type="evidence" value="ECO:0007669"/>
    <property type="project" value="UniProtKB-KW"/>
</dbReference>
<dbReference type="InterPro" id="IPR050940">
    <property type="entry name" value="Actin_reg-Ser/Thr_kinase"/>
</dbReference>
<dbReference type="EC" id="2.7.12.1" evidence="4"/>
<dbReference type="GO" id="GO:0030036">
    <property type="term" value="P:actin cytoskeleton organization"/>
    <property type="evidence" value="ECO:0007669"/>
    <property type="project" value="TreeGrafter"/>
</dbReference>
<evidence type="ECO:0000256" key="4">
    <source>
        <dbReference type="ARBA" id="ARBA00013203"/>
    </source>
</evidence>
<dbReference type="GO" id="GO:0004712">
    <property type="term" value="F:protein serine/threonine/tyrosine kinase activity"/>
    <property type="evidence" value="ECO:0007669"/>
    <property type="project" value="UniProtKB-EC"/>
</dbReference>
<evidence type="ECO:0000313" key="16">
    <source>
        <dbReference type="EMBL" id="CAH3115816.1"/>
    </source>
</evidence>
<evidence type="ECO:0000256" key="3">
    <source>
        <dbReference type="ARBA" id="ARBA00005843"/>
    </source>
</evidence>
<feature type="compositionally biased region" description="Basic and acidic residues" evidence="14">
    <location>
        <begin position="560"/>
        <end position="575"/>
    </location>
</feature>
<dbReference type="SUPFAM" id="SSF56112">
    <property type="entry name" value="Protein kinase-like (PK-like)"/>
    <property type="match status" value="1"/>
</dbReference>
<organism evidence="16 17">
    <name type="scientific">Pocillopora meandrina</name>
    <dbReference type="NCBI Taxonomy" id="46732"/>
    <lineage>
        <taxon>Eukaryota</taxon>
        <taxon>Metazoa</taxon>
        <taxon>Cnidaria</taxon>
        <taxon>Anthozoa</taxon>
        <taxon>Hexacorallia</taxon>
        <taxon>Scleractinia</taxon>
        <taxon>Astrocoeniina</taxon>
        <taxon>Pocilloporidae</taxon>
        <taxon>Pocillopora</taxon>
    </lineage>
</organism>
<dbReference type="GO" id="GO:0005634">
    <property type="term" value="C:nucleus"/>
    <property type="evidence" value="ECO:0007669"/>
    <property type="project" value="TreeGrafter"/>
</dbReference>
<feature type="compositionally biased region" description="Basic and acidic residues" evidence="14">
    <location>
        <begin position="467"/>
        <end position="476"/>
    </location>
</feature>
<evidence type="ECO:0000256" key="9">
    <source>
        <dbReference type="ARBA" id="ARBA00022840"/>
    </source>
</evidence>
<gene>
    <name evidence="16" type="ORF">PMEA_00006779</name>
</gene>
<feature type="domain" description="Protein kinase" evidence="15">
    <location>
        <begin position="53"/>
        <end position="302"/>
    </location>
</feature>
<keyword evidence="8" id="KW-0418">Kinase</keyword>
<comment type="catalytic activity">
    <reaction evidence="13">
        <text>L-tyrosyl-[protein] + ATP = O-phospho-L-tyrosyl-[protein] + ADP + H(+)</text>
        <dbReference type="Rhea" id="RHEA:10596"/>
        <dbReference type="Rhea" id="RHEA-COMP:10136"/>
        <dbReference type="Rhea" id="RHEA-COMP:20101"/>
        <dbReference type="ChEBI" id="CHEBI:15378"/>
        <dbReference type="ChEBI" id="CHEBI:30616"/>
        <dbReference type="ChEBI" id="CHEBI:46858"/>
        <dbReference type="ChEBI" id="CHEBI:61978"/>
        <dbReference type="ChEBI" id="CHEBI:456216"/>
        <dbReference type="EC" id="2.7.12.1"/>
    </reaction>
</comment>
<keyword evidence="9" id="KW-0067">ATP-binding</keyword>
<evidence type="ECO:0000256" key="7">
    <source>
        <dbReference type="ARBA" id="ARBA00022741"/>
    </source>
</evidence>
<evidence type="ECO:0000256" key="12">
    <source>
        <dbReference type="ARBA" id="ARBA00049308"/>
    </source>
</evidence>
<dbReference type="EMBL" id="CALNXJ010000015">
    <property type="protein sequence ID" value="CAH3115816.1"/>
    <property type="molecule type" value="Genomic_DNA"/>
</dbReference>
<keyword evidence="6" id="KW-0808">Transferase</keyword>
<evidence type="ECO:0000256" key="11">
    <source>
        <dbReference type="ARBA" id="ARBA00049003"/>
    </source>
</evidence>
<dbReference type="PROSITE" id="PS00109">
    <property type="entry name" value="PROTEIN_KINASE_TYR"/>
    <property type="match status" value="1"/>
</dbReference>
<comment type="catalytic activity">
    <reaction evidence="11">
        <text>L-seryl-[protein] + ATP = O-phospho-L-seryl-[protein] + ADP + H(+)</text>
        <dbReference type="Rhea" id="RHEA:17989"/>
        <dbReference type="Rhea" id="RHEA-COMP:9863"/>
        <dbReference type="Rhea" id="RHEA-COMP:11604"/>
        <dbReference type="ChEBI" id="CHEBI:15378"/>
        <dbReference type="ChEBI" id="CHEBI:29999"/>
        <dbReference type="ChEBI" id="CHEBI:30616"/>
        <dbReference type="ChEBI" id="CHEBI:83421"/>
        <dbReference type="ChEBI" id="CHEBI:456216"/>
        <dbReference type="EC" id="2.7.12.1"/>
    </reaction>
</comment>
<reference evidence="16 17" key="1">
    <citation type="submission" date="2022-05" db="EMBL/GenBank/DDBJ databases">
        <authorList>
            <consortium name="Genoscope - CEA"/>
            <person name="William W."/>
        </authorList>
    </citation>
    <scope>NUCLEOTIDE SEQUENCE [LARGE SCALE GENOMIC DNA]</scope>
</reference>
<dbReference type="PANTHER" id="PTHR46485">
    <property type="entry name" value="LIM DOMAIN KINASE 1"/>
    <property type="match status" value="1"/>
</dbReference>
<comment type="caution">
    <text evidence="16">The sequence shown here is derived from an EMBL/GenBank/DDBJ whole genome shotgun (WGS) entry which is preliminary data.</text>
</comment>
<protein>
    <recommendedName>
        <fullName evidence="4">dual-specificity kinase</fullName>
        <ecNumber evidence="4">2.7.12.1</ecNumber>
    </recommendedName>
</protein>
<feature type="compositionally biased region" description="Polar residues" evidence="14">
    <location>
        <begin position="576"/>
        <end position="587"/>
    </location>
</feature>
<dbReference type="Gene3D" id="1.10.510.10">
    <property type="entry name" value="Transferase(Phosphotransferase) domain 1"/>
    <property type="match status" value="1"/>
</dbReference>
<dbReference type="FunFam" id="1.10.510.10:FF:000202">
    <property type="entry name" value="Dual specificity testis-specific protein kinase 2"/>
    <property type="match status" value="1"/>
</dbReference>
<evidence type="ECO:0000313" key="17">
    <source>
        <dbReference type="Proteomes" id="UP001159428"/>
    </source>
</evidence>
<dbReference type="PRINTS" id="PR00109">
    <property type="entry name" value="TYRKINASE"/>
</dbReference>
<dbReference type="InterPro" id="IPR000719">
    <property type="entry name" value="Prot_kinase_dom"/>
</dbReference>
<feature type="region of interest" description="Disordered" evidence="14">
    <location>
        <begin position="554"/>
        <end position="600"/>
    </location>
</feature>
<evidence type="ECO:0000259" key="15">
    <source>
        <dbReference type="PROSITE" id="PS50011"/>
    </source>
</evidence>
<dbReference type="AlphaFoldDB" id="A0AAU9WFV6"/>
<dbReference type="Pfam" id="PF07714">
    <property type="entry name" value="PK_Tyr_Ser-Thr"/>
    <property type="match status" value="1"/>
</dbReference>
<keyword evidence="7" id="KW-0547">Nucleotide-binding</keyword>
<keyword evidence="17" id="KW-1185">Reference proteome</keyword>
<comment type="similarity">
    <text evidence="3">Belongs to the protein kinase superfamily. TKL Ser/Thr protein kinase family.</text>
</comment>
<dbReference type="GO" id="GO:0005524">
    <property type="term" value="F:ATP binding"/>
    <property type="evidence" value="ECO:0007669"/>
    <property type="project" value="UniProtKB-KW"/>
</dbReference>
<dbReference type="GO" id="GO:0005737">
    <property type="term" value="C:cytoplasm"/>
    <property type="evidence" value="ECO:0007669"/>
    <property type="project" value="TreeGrafter"/>
</dbReference>
<dbReference type="GO" id="GO:0046872">
    <property type="term" value="F:metal ion binding"/>
    <property type="evidence" value="ECO:0007669"/>
    <property type="project" value="UniProtKB-KW"/>
</dbReference>